<dbReference type="InterPro" id="IPR023213">
    <property type="entry name" value="CAT-like_dom_sf"/>
</dbReference>
<dbReference type="EMBL" id="FNHW01000001">
    <property type="protein sequence ID" value="SDN08087.1"/>
    <property type="molecule type" value="Genomic_DNA"/>
</dbReference>
<dbReference type="STRING" id="459525.SAMN04488137_3413"/>
<accession>A0A1G9YGC9</accession>
<name>A0A1G9YGC9_9BACL</name>
<dbReference type="Proteomes" id="UP000199544">
    <property type="component" value="Unassembled WGS sequence"/>
</dbReference>
<dbReference type="Gene3D" id="3.30.559.10">
    <property type="entry name" value="Chloramphenicol acetyltransferase-like domain"/>
    <property type="match status" value="1"/>
</dbReference>
<gene>
    <name evidence="2" type="ORF">SAMN04488137_3413</name>
</gene>
<evidence type="ECO:0000313" key="2">
    <source>
        <dbReference type="EMBL" id="SDN08087.1"/>
    </source>
</evidence>
<dbReference type="SUPFAM" id="SSF52777">
    <property type="entry name" value="CoA-dependent acyltransferases"/>
    <property type="match status" value="1"/>
</dbReference>
<keyword evidence="3" id="KW-1185">Reference proteome</keyword>
<dbReference type="PIRSF" id="PIRSF000440">
    <property type="entry name" value="CAT"/>
    <property type="match status" value="1"/>
</dbReference>
<keyword evidence="2" id="KW-0808">Transferase</keyword>
<feature type="active site" description="Proton acceptor" evidence="1">
    <location>
        <position position="188"/>
    </location>
</feature>
<proteinExistence type="predicted"/>
<sequence length="217" mass="25747">MTFHRIDRENWDRAPYFEHYFSQKCSYSVTANIEITKLTERLQAKKMKFYPAFIYMVSKVVNAHIEFRTGFKDGVLGYWEVMLPSYTIFHNETKTFSSIWTEFSHDYHEFYNNYNGDLKRYSDVLGFFTKSNEPQNTFPISMVPWVSFTGFNLNINEDNNYLLPIMTGGKYFNQDGKTLFPLAVQMHHAVCDGYHASLFINEVQQLADHCEEWMYLN</sequence>
<organism evidence="2 3">
    <name type="scientific">Fictibacillus solisalsi</name>
    <dbReference type="NCBI Taxonomy" id="459525"/>
    <lineage>
        <taxon>Bacteria</taxon>
        <taxon>Bacillati</taxon>
        <taxon>Bacillota</taxon>
        <taxon>Bacilli</taxon>
        <taxon>Bacillales</taxon>
        <taxon>Fictibacillaceae</taxon>
        <taxon>Fictibacillus</taxon>
    </lineage>
</organism>
<dbReference type="NCBIfam" id="NF000491">
    <property type="entry name" value="chloram_CatA"/>
    <property type="match status" value="1"/>
</dbReference>
<dbReference type="Pfam" id="PF00302">
    <property type="entry name" value="CAT"/>
    <property type="match status" value="1"/>
</dbReference>
<evidence type="ECO:0000313" key="3">
    <source>
        <dbReference type="Proteomes" id="UP000199544"/>
    </source>
</evidence>
<dbReference type="PANTHER" id="PTHR38474:SF2">
    <property type="entry name" value="CHLORAMPHENICOL ACETYLTRANSFERASE"/>
    <property type="match status" value="1"/>
</dbReference>
<protein>
    <submittedName>
        <fullName evidence="2">Chloramphenicol O-acetyltransferase type A</fullName>
    </submittedName>
</protein>
<dbReference type="InterPro" id="IPR001707">
    <property type="entry name" value="Cmp_AcTrfase"/>
</dbReference>
<reference evidence="3" key="1">
    <citation type="submission" date="2016-10" db="EMBL/GenBank/DDBJ databases">
        <authorList>
            <person name="Varghese N."/>
            <person name="Submissions S."/>
        </authorList>
    </citation>
    <scope>NUCLEOTIDE SEQUENCE [LARGE SCALE GENOMIC DNA]</scope>
    <source>
        <strain evidence="3">CGMCC 1.6854</strain>
    </source>
</reference>
<evidence type="ECO:0000256" key="1">
    <source>
        <dbReference type="PIRSR" id="PIRSR000440-1"/>
    </source>
</evidence>
<dbReference type="AlphaFoldDB" id="A0A1G9YGC9"/>
<dbReference type="RefSeq" id="WP_090236187.1">
    <property type="nucleotide sequence ID" value="NZ_FNHW01000001.1"/>
</dbReference>
<dbReference type="OrthoDB" id="9801766at2"/>
<dbReference type="PANTHER" id="PTHR38474">
    <property type="entry name" value="SLR0299 PROTEIN"/>
    <property type="match status" value="1"/>
</dbReference>
<dbReference type="SMART" id="SM01059">
    <property type="entry name" value="CAT"/>
    <property type="match status" value="1"/>
</dbReference>
<dbReference type="GO" id="GO:0008811">
    <property type="term" value="F:chloramphenicol O-acetyltransferase activity"/>
    <property type="evidence" value="ECO:0007669"/>
    <property type="project" value="InterPro"/>
</dbReference>